<protein>
    <recommendedName>
        <fullName evidence="2">Protein kinase domain-containing protein</fullName>
    </recommendedName>
</protein>
<dbReference type="PANTHER" id="PTHR46240:SF1">
    <property type="entry name" value="SERINE_THREONINE-PROTEIN KINASE ULK4"/>
    <property type="match status" value="1"/>
</dbReference>
<comment type="caution">
    <text evidence="3">The sequence shown here is derived from an EMBL/GenBank/DDBJ whole genome shotgun (WGS) entry which is preliminary data.</text>
</comment>
<dbReference type="Gene3D" id="1.10.510.10">
    <property type="entry name" value="Transferase(Phosphotransferase) domain 1"/>
    <property type="match status" value="1"/>
</dbReference>
<evidence type="ECO:0000313" key="3">
    <source>
        <dbReference type="EMBL" id="KAL3842082.1"/>
    </source>
</evidence>
<feature type="domain" description="Protein kinase" evidence="2">
    <location>
        <begin position="4"/>
        <end position="279"/>
    </location>
</feature>
<dbReference type="Pfam" id="PF23606">
    <property type="entry name" value="HEAT_ULK4"/>
    <property type="match status" value="1"/>
</dbReference>
<accession>A0ABD3TZ28</accession>
<dbReference type="InterPro" id="IPR011009">
    <property type="entry name" value="Kinase-like_dom_sf"/>
</dbReference>
<proteinExistence type="predicted"/>
<dbReference type="EMBL" id="JBJQND010000017">
    <property type="protein sequence ID" value="KAL3842082.1"/>
    <property type="molecule type" value="Genomic_DNA"/>
</dbReference>
<dbReference type="PROSITE" id="PS50011">
    <property type="entry name" value="PROTEIN_KINASE_DOM"/>
    <property type="match status" value="1"/>
</dbReference>
<dbReference type="SUPFAM" id="SSF56112">
    <property type="entry name" value="Protein kinase-like (PK-like)"/>
    <property type="match status" value="1"/>
</dbReference>
<dbReference type="Proteomes" id="UP001634394">
    <property type="component" value="Unassembled WGS sequence"/>
</dbReference>
<gene>
    <name evidence="3" type="ORF">ACJMK2_020147</name>
</gene>
<name>A0ABD3TZ28_SINWO</name>
<dbReference type="CDD" id="cd14010">
    <property type="entry name" value="STKc_ULK4"/>
    <property type="match status" value="1"/>
</dbReference>
<organism evidence="3 4">
    <name type="scientific">Sinanodonta woodiana</name>
    <name type="common">Chinese pond mussel</name>
    <name type="synonym">Anodonta woodiana</name>
    <dbReference type="NCBI Taxonomy" id="1069815"/>
    <lineage>
        <taxon>Eukaryota</taxon>
        <taxon>Metazoa</taxon>
        <taxon>Spiralia</taxon>
        <taxon>Lophotrochozoa</taxon>
        <taxon>Mollusca</taxon>
        <taxon>Bivalvia</taxon>
        <taxon>Autobranchia</taxon>
        <taxon>Heteroconchia</taxon>
        <taxon>Palaeoheterodonta</taxon>
        <taxon>Unionida</taxon>
        <taxon>Unionoidea</taxon>
        <taxon>Unionidae</taxon>
        <taxon>Unioninae</taxon>
        <taxon>Sinanodonta</taxon>
    </lineage>
</organism>
<reference evidence="3 4" key="1">
    <citation type="submission" date="2024-11" db="EMBL/GenBank/DDBJ databases">
        <title>Chromosome-level genome assembly of the freshwater bivalve Anodonta woodiana.</title>
        <authorList>
            <person name="Chen X."/>
        </authorList>
    </citation>
    <scope>NUCLEOTIDE SEQUENCE [LARGE SCALE GENOMIC DNA]</scope>
    <source>
        <strain evidence="3">MN2024</strain>
        <tissue evidence="3">Gills</tissue>
    </source>
</reference>
<dbReference type="InterPro" id="IPR016024">
    <property type="entry name" value="ARM-type_fold"/>
</dbReference>
<dbReference type="Pfam" id="PF00069">
    <property type="entry name" value="Pkinase"/>
    <property type="match status" value="1"/>
</dbReference>
<feature type="region of interest" description="Disordered" evidence="1">
    <location>
        <begin position="376"/>
        <end position="407"/>
    </location>
</feature>
<dbReference type="InterPro" id="IPR045906">
    <property type="entry name" value="ULK4"/>
</dbReference>
<keyword evidence="4" id="KW-1185">Reference proteome</keyword>
<dbReference type="Gene3D" id="1.25.10.10">
    <property type="entry name" value="Leucine-rich Repeat Variant"/>
    <property type="match status" value="2"/>
</dbReference>
<dbReference type="SUPFAM" id="SSF48371">
    <property type="entry name" value="ARM repeat"/>
    <property type="match status" value="1"/>
</dbReference>
<evidence type="ECO:0000256" key="1">
    <source>
        <dbReference type="SAM" id="MobiDB-lite"/>
    </source>
</evidence>
<evidence type="ECO:0000313" key="4">
    <source>
        <dbReference type="Proteomes" id="UP001634394"/>
    </source>
</evidence>
<dbReference type="InterPro" id="IPR000719">
    <property type="entry name" value="Prot_kinase_dom"/>
</dbReference>
<evidence type="ECO:0000259" key="2">
    <source>
        <dbReference type="PROSITE" id="PS50011"/>
    </source>
</evidence>
<dbReference type="PANTHER" id="PTHR46240">
    <property type="entry name" value="SER/THR PROTEIN KINASE ULK4"/>
    <property type="match status" value="1"/>
</dbReference>
<sequence>MENFVLYEELGRGEHSIIYKGRRKGTINFVAIHCIEKCKRPEVTNTVRMTHDINHNNMVKFYEWYETSNHLWLVVELCTGGSLDTLIQQDKFCPESSVRTFGLDLVTGLHYVHSLGILFCDLRPSKILLDGPGVLKYADFGLSKVEGENLEELFQKFAEAGETWASEAQMEDRKLKISGSLNYSAPEVIQGGEVTIMSDLWSLGCVFYEMFTGHPPFLAESEEQLKDKIQHKDFPPPKVKGARFSAKPSPDFLSLIEGLLMKDPNKRMGWPKLVTHPFWQDKLTHLAKDLIMSSELQGSMVTTARSSIFVEGTASTFGKIKTVELRRSMERPMTNLDAVDASMSRPATAVGEFLRPKTAPGSDGGATLFTLSARPHTAVPPDASPHKATHSPLSTREPVGTGQSEPDETKNEILDLIYHPSDFTITSIIDNPKIQKLSSAKYDAKTLPVPPFSVEKIHSLAEKEQIKHLKCILDTVSVVEKGPPSQKRINLLHYIVTISTSSLVSTHLVKNNVLIVLAKQLKDVTHVDVKTKIARVIGLLASNTTELEETLNLSEVLAILTEVIRENLKNSKLKQGILPAIGEIIYLIATQEERKKCCAVENWSVPSMIYTIIMRSCRDGEDPVVNHIAAKIVENVSTTKGQHSQKFGTAEMGQSLWFVFKHSTVDALRITALSALCRITYQNPHVFQGVIDTVGLSTLLSTLSFGITRIQQSIITMFGALIGTGGHLNRLMQDKDLLQKIIRLLESPSTVIRAKGFVVLHEIIKNNHEMLLSSCQLRLVMYLERDSRRQTPRVTKGDSTDDWDYLCRCLDLLINYIADTVPSIFSEILSSLDAVNGRKHPNAVQSKQLKSSLPLIHIFLHLVTSQIFRPRIVNEDFVRNLATLLTHVNCIELGETNIDSANEKAKAAISTPEFVNTVMSVVEGISQHPALLMEHSPVIMSAILPTLAALVASQNGDTRAMSLRLFSEIASVFLTQETVSGTDAKVDTKKLHIIIGEQLLPHCEQILLDQDPLPSYGLKLLLALLEQNGHFIKQFEQLGLVSVMFQVLLDHQNNPLSSAMQSIAGILNVLISHKETNMKELYDQGLMDYFTTLFFEVSAASFEGDEGGGDAKTATSMLQVLLETLHGIFKYVSEIVRKALQTKKAGGESASKDTEDAENLLLMNKPLTDLTSLLTHMLCHEDGDIQDLSCKSLSLLVQLFGGENKEAMSSENMDYYSKALSKSDIKKQKILLRVIKRLVTTDKVHSDSMRQQGEGLAKTIQNLVKTASSHADVSLTSLAAEILKHTGHMK</sequence>
<dbReference type="InterPro" id="IPR011989">
    <property type="entry name" value="ARM-like"/>
</dbReference>
<dbReference type="InterPro" id="IPR056981">
    <property type="entry name" value="HEAT_ULK4_RUNKEL"/>
</dbReference>